<feature type="transmembrane region" description="Helical" evidence="1">
    <location>
        <begin position="104"/>
        <end position="124"/>
    </location>
</feature>
<accession>A0A4R6P0N1</accession>
<dbReference type="EMBL" id="SNXK01000011">
    <property type="protein sequence ID" value="TDP30716.1"/>
    <property type="molecule type" value="Genomic_DNA"/>
</dbReference>
<keyword evidence="1" id="KW-1133">Transmembrane helix</keyword>
<gene>
    <name evidence="2" type="ORF">DFR75_111181</name>
</gene>
<dbReference type="RefSeq" id="WP_067498410.1">
    <property type="nucleotide sequence ID" value="NZ_JBHXPO010000017.1"/>
</dbReference>
<dbReference type="AlphaFoldDB" id="A0A4R6P0N1"/>
<feature type="transmembrane region" description="Helical" evidence="1">
    <location>
        <begin position="18"/>
        <end position="35"/>
    </location>
</feature>
<keyword evidence="1" id="KW-0472">Membrane</keyword>
<dbReference type="Proteomes" id="UP000295087">
    <property type="component" value="Unassembled WGS sequence"/>
</dbReference>
<sequence>MTITDRLIAPGATRSEAALCYSSAVVGGVTAALLARSAGGSALVVVVVALIGFDLFGGAVVNATASAKNWFHRHGRTARHHLTFVAIHGQPFLLALVVPGFGWWVAATIYGLVLAAAVVVLSVPDQLRVPVAFAATVFGVAITTSMLTVPTFLLWFGPVLLIKLLLAHLQPDTAASVQAIS</sequence>
<name>A0A4R6P0N1_NOCIG</name>
<reference evidence="2 3" key="1">
    <citation type="submission" date="2019-03" db="EMBL/GenBank/DDBJ databases">
        <title>Genomic Encyclopedia of Type Strains, Phase IV (KMG-IV): sequencing the most valuable type-strain genomes for metagenomic binning, comparative biology and taxonomic classification.</title>
        <authorList>
            <person name="Goeker M."/>
        </authorList>
    </citation>
    <scope>NUCLEOTIDE SEQUENCE [LARGE SCALE GENOMIC DNA]</scope>
    <source>
        <strain evidence="2 3">DSM 44496</strain>
    </source>
</reference>
<comment type="caution">
    <text evidence="2">The sequence shown here is derived from an EMBL/GenBank/DDBJ whole genome shotgun (WGS) entry which is preliminary data.</text>
</comment>
<proteinExistence type="predicted"/>
<keyword evidence="3" id="KW-1185">Reference proteome</keyword>
<evidence type="ECO:0000256" key="1">
    <source>
        <dbReference type="SAM" id="Phobius"/>
    </source>
</evidence>
<evidence type="ECO:0000313" key="2">
    <source>
        <dbReference type="EMBL" id="TDP30716.1"/>
    </source>
</evidence>
<organism evidence="2 3">
    <name type="scientific">Nocardia ignorata</name>
    <dbReference type="NCBI Taxonomy" id="145285"/>
    <lineage>
        <taxon>Bacteria</taxon>
        <taxon>Bacillati</taxon>
        <taxon>Actinomycetota</taxon>
        <taxon>Actinomycetes</taxon>
        <taxon>Mycobacteriales</taxon>
        <taxon>Nocardiaceae</taxon>
        <taxon>Nocardia</taxon>
    </lineage>
</organism>
<feature type="transmembrane region" description="Helical" evidence="1">
    <location>
        <begin position="82"/>
        <end position="98"/>
    </location>
</feature>
<protein>
    <submittedName>
        <fullName evidence="2">Uncharacterized protein</fullName>
    </submittedName>
</protein>
<evidence type="ECO:0000313" key="3">
    <source>
        <dbReference type="Proteomes" id="UP000295087"/>
    </source>
</evidence>
<keyword evidence="1" id="KW-0812">Transmembrane</keyword>
<feature type="transmembrane region" description="Helical" evidence="1">
    <location>
        <begin position="131"/>
        <end position="156"/>
    </location>
</feature>
<feature type="transmembrane region" description="Helical" evidence="1">
    <location>
        <begin position="41"/>
        <end position="61"/>
    </location>
</feature>